<evidence type="ECO:0000313" key="2">
    <source>
        <dbReference type="EMBL" id="CAH8308115.1"/>
    </source>
</evidence>
<accession>A0ABC8J1C4</accession>
<reference evidence="2 3" key="1">
    <citation type="submission" date="2022-03" db="EMBL/GenBank/DDBJ databases">
        <authorList>
            <person name="Macdonald S."/>
            <person name="Ahmed S."/>
            <person name="Newling K."/>
        </authorList>
    </citation>
    <scope>NUCLEOTIDE SEQUENCE [LARGE SCALE GENOMIC DNA]</scope>
</reference>
<organism evidence="2 3">
    <name type="scientific">Eruca vesicaria subsp. sativa</name>
    <name type="common">Garden rocket</name>
    <name type="synonym">Eruca sativa</name>
    <dbReference type="NCBI Taxonomy" id="29727"/>
    <lineage>
        <taxon>Eukaryota</taxon>
        <taxon>Viridiplantae</taxon>
        <taxon>Streptophyta</taxon>
        <taxon>Embryophyta</taxon>
        <taxon>Tracheophyta</taxon>
        <taxon>Spermatophyta</taxon>
        <taxon>Magnoliopsida</taxon>
        <taxon>eudicotyledons</taxon>
        <taxon>Gunneridae</taxon>
        <taxon>Pentapetalae</taxon>
        <taxon>rosids</taxon>
        <taxon>malvids</taxon>
        <taxon>Brassicales</taxon>
        <taxon>Brassicaceae</taxon>
        <taxon>Brassiceae</taxon>
        <taxon>Eruca</taxon>
    </lineage>
</organism>
<name>A0ABC8J1C4_ERUVS</name>
<feature type="compositionally biased region" description="Polar residues" evidence="1">
    <location>
        <begin position="50"/>
        <end position="77"/>
    </location>
</feature>
<dbReference type="Proteomes" id="UP001642260">
    <property type="component" value="Unassembled WGS sequence"/>
</dbReference>
<dbReference type="AlphaFoldDB" id="A0ABC8J1C4"/>
<gene>
    <name evidence="2" type="ORF">ERUC_LOCUS5099</name>
</gene>
<sequence>MPMAGDMSHALNVIRSLNVRLLHSHAHHVITPVRWVLSGHSNLGGDEPSPSMNGGNISNQSTQSKATATVEETISASSNAEEHIRVGSFILCFTIYFSV</sequence>
<proteinExistence type="predicted"/>
<comment type="caution">
    <text evidence="2">The sequence shown here is derived from an EMBL/GenBank/DDBJ whole genome shotgun (WGS) entry which is preliminary data.</text>
</comment>
<dbReference type="EMBL" id="CAKOAT010068822">
    <property type="protein sequence ID" value="CAH8308115.1"/>
    <property type="molecule type" value="Genomic_DNA"/>
</dbReference>
<keyword evidence="3" id="KW-1185">Reference proteome</keyword>
<evidence type="ECO:0000256" key="1">
    <source>
        <dbReference type="SAM" id="MobiDB-lite"/>
    </source>
</evidence>
<protein>
    <submittedName>
        <fullName evidence="2">Uncharacterized protein</fullName>
    </submittedName>
</protein>
<evidence type="ECO:0000313" key="3">
    <source>
        <dbReference type="Proteomes" id="UP001642260"/>
    </source>
</evidence>
<feature type="region of interest" description="Disordered" evidence="1">
    <location>
        <begin position="41"/>
        <end position="77"/>
    </location>
</feature>